<dbReference type="Gene3D" id="3.30.110.70">
    <property type="entry name" value="Hypothetical protein apc22750. Chain B"/>
    <property type="match status" value="1"/>
</dbReference>
<dbReference type="RefSeq" id="WP_184865674.1">
    <property type="nucleotide sequence ID" value="NZ_BAAAWY010000011.1"/>
</dbReference>
<dbReference type="PANTHER" id="PTHR34068">
    <property type="entry name" value="UPF0145 PROTEIN YBJQ"/>
    <property type="match status" value="1"/>
</dbReference>
<evidence type="ECO:0000313" key="3">
    <source>
        <dbReference type="Proteomes" id="UP000585638"/>
    </source>
</evidence>
<reference evidence="2 3" key="1">
    <citation type="submission" date="2020-08" db="EMBL/GenBank/DDBJ databases">
        <title>Sequencing the genomes of 1000 actinobacteria strains.</title>
        <authorList>
            <person name="Klenk H.-P."/>
        </authorList>
    </citation>
    <scope>NUCLEOTIDE SEQUENCE [LARGE SCALE GENOMIC DNA]</scope>
    <source>
        <strain evidence="2 3">DSM 43851</strain>
    </source>
</reference>
<comment type="similarity">
    <text evidence="1">Belongs to the UPF0145 family.</text>
</comment>
<dbReference type="AlphaFoldDB" id="A0A7W9KJY9"/>
<proteinExistence type="inferred from homology"/>
<gene>
    <name evidence="2" type="ORF">BJ998_005183</name>
</gene>
<organism evidence="2 3">
    <name type="scientific">Kutzneria kofuensis</name>
    <dbReference type="NCBI Taxonomy" id="103725"/>
    <lineage>
        <taxon>Bacteria</taxon>
        <taxon>Bacillati</taxon>
        <taxon>Actinomycetota</taxon>
        <taxon>Actinomycetes</taxon>
        <taxon>Pseudonocardiales</taxon>
        <taxon>Pseudonocardiaceae</taxon>
        <taxon>Kutzneria</taxon>
    </lineage>
</organism>
<keyword evidence="3" id="KW-1185">Reference proteome</keyword>
<comment type="caution">
    <text evidence="2">The sequence shown here is derived from an EMBL/GenBank/DDBJ whole genome shotgun (WGS) entry which is preliminary data.</text>
</comment>
<evidence type="ECO:0000256" key="1">
    <source>
        <dbReference type="ARBA" id="ARBA00010751"/>
    </source>
</evidence>
<dbReference type="EMBL" id="JACHIR010000001">
    <property type="protein sequence ID" value="MBB5893987.1"/>
    <property type="molecule type" value="Genomic_DNA"/>
</dbReference>
<accession>A0A7W9KJY9</accession>
<dbReference type="PANTHER" id="PTHR34068:SF2">
    <property type="entry name" value="UPF0145 PROTEIN SCO3412"/>
    <property type="match status" value="1"/>
</dbReference>
<dbReference type="InterPro" id="IPR002765">
    <property type="entry name" value="UPF0145_YbjQ-like"/>
</dbReference>
<evidence type="ECO:0000313" key="2">
    <source>
        <dbReference type="EMBL" id="MBB5893987.1"/>
    </source>
</evidence>
<dbReference type="SUPFAM" id="SSF117782">
    <property type="entry name" value="YbjQ-like"/>
    <property type="match status" value="1"/>
</dbReference>
<protein>
    <submittedName>
        <fullName evidence="2">Uncharacterized protein YbjQ (UPF0145 family)</fullName>
    </submittedName>
</protein>
<dbReference type="Pfam" id="PF01906">
    <property type="entry name" value="YbjQ_1"/>
    <property type="match status" value="1"/>
</dbReference>
<dbReference type="InterPro" id="IPR035439">
    <property type="entry name" value="UPF0145_dom_sf"/>
</dbReference>
<sequence>MHELPPAAVERLNRAKRSGVRTSLLSAPSAAGIEAVGLEPVGEVMGCVVQSMVSRYQTYAPVYSYNVSGVAMPYLEALQSGYSTALARLREEATTLGADGVVDIRLSTNSLGGGEEFLAMGTAVRARSTTRPTSLFTTELSGSDVAKLMLAGWVPVQVEWAGAANAVFTGYATQAQTSFYAGNTEVDSYTALINRVRADARRRFHDMVRSVGADGGIVSRMALSTWEPGEQVVAALASVYGTAVAKFHRGGPAPARTLTVMPLRRQGE</sequence>
<dbReference type="Proteomes" id="UP000585638">
    <property type="component" value="Unassembled WGS sequence"/>
</dbReference>
<name>A0A7W9KJY9_9PSEU</name>